<accession>A0ABR3JR92</accession>
<protein>
    <submittedName>
        <fullName evidence="1">Uncharacterized protein</fullName>
    </submittedName>
</protein>
<comment type="caution">
    <text evidence="1">The sequence shown here is derived from an EMBL/GenBank/DDBJ whole genome shotgun (WGS) entry which is preliminary data.</text>
</comment>
<dbReference type="EMBL" id="JASNQZ010000004">
    <property type="protein sequence ID" value="KAL0957872.1"/>
    <property type="molecule type" value="Genomic_DNA"/>
</dbReference>
<reference evidence="2" key="1">
    <citation type="submission" date="2024-06" db="EMBL/GenBank/DDBJ databases">
        <title>Multi-omics analyses provide insights into the biosynthesis of the anticancer antibiotic pleurotin in Hohenbuehelia grisea.</title>
        <authorList>
            <person name="Weaver J.A."/>
            <person name="Alberti F."/>
        </authorList>
    </citation>
    <scope>NUCLEOTIDE SEQUENCE [LARGE SCALE GENOMIC DNA]</scope>
    <source>
        <strain evidence="2">T-177</strain>
    </source>
</reference>
<evidence type="ECO:0000313" key="2">
    <source>
        <dbReference type="Proteomes" id="UP001556367"/>
    </source>
</evidence>
<keyword evidence="2" id="KW-1185">Reference proteome</keyword>
<proteinExistence type="predicted"/>
<sequence>MPRSHLKAGTSTYSFSIPVGPTNASSNESVLAALQLPSTNSGSDPDKTGDVEYTIDYQETLQLVTDQGTNSTEFNAAYKETFKLIQSQQSGDTETSKMTFTIKMSQNALDVAWWSGTKIQTRAFSLFRTQDMAAWPATFTFGHALAPVSLPNDPSDPYITKNVDVSIDPGFSALGLTCEARSRSHTRSICICSSS</sequence>
<organism evidence="1 2">
    <name type="scientific">Hohenbuehelia grisea</name>
    <dbReference type="NCBI Taxonomy" id="104357"/>
    <lineage>
        <taxon>Eukaryota</taxon>
        <taxon>Fungi</taxon>
        <taxon>Dikarya</taxon>
        <taxon>Basidiomycota</taxon>
        <taxon>Agaricomycotina</taxon>
        <taxon>Agaricomycetes</taxon>
        <taxon>Agaricomycetidae</taxon>
        <taxon>Agaricales</taxon>
        <taxon>Pleurotineae</taxon>
        <taxon>Pleurotaceae</taxon>
        <taxon>Hohenbuehelia</taxon>
    </lineage>
</organism>
<evidence type="ECO:0000313" key="1">
    <source>
        <dbReference type="EMBL" id="KAL0957872.1"/>
    </source>
</evidence>
<dbReference type="Proteomes" id="UP001556367">
    <property type="component" value="Unassembled WGS sequence"/>
</dbReference>
<gene>
    <name evidence="1" type="ORF">HGRIS_000056</name>
</gene>
<name>A0ABR3JR92_9AGAR</name>